<evidence type="ECO:0000313" key="3">
    <source>
        <dbReference type="Proteomes" id="UP001501020"/>
    </source>
</evidence>
<sequence length="113" mass="13205">MWVPPAVTYRAIGGPAFLLAWEQHPDRSWWAQVLWIELSRDGYTGRHARVAGTDVAPIPGQDYSTVPRHRLDPRMRPPSDPTDPRDPRHRPSPKERHRIAFERALRRRPEPDF</sequence>
<feature type="compositionally biased region" description="Basic and acidic residues" evidence="1">
    <location>
        <begin position="69"/>
        <end position="86"/>
    </location>
</feature>
<comment type="caution">
    <text evidence="2">The sequence shown here is derived from an EMBL/GenBank/DDBJ whole genome shotgun (WGS) entry which is preliminary data.</text>
</comment>
<name>A0ABN3AID7_9ACTN</name>
<organism evidence="2 3">
    <name type="scientific">Actinomadura napierensis</name>
    <dbReference type="NCBI Taxonomy" id="267854"/>
    <lineage>
        <taxon>Bacteria</taxon>
        <taxon>Bacillati</taxon>
        <taxon>Actinomycetota</taxon>
        <taxon>Actinomycetes</taxon>
        <taxon>Streptosporangiales</taxon>
        <taxon>Thermomonosporaceae</taxon>
        <taxon>Actinomadura</taxon>
    </lineage>
</organism>
<gene>
    <name evidence="2" type="ORF">GCM10009727_94450</name>
</gene>
<dbReference type="EMBL" id="BAAAMR010000193">
    <property type="protein sequence ID" value="GAA2170318.1"/>
    <property type="molecule type" value="Genomic_DNA"/>
</dbReference>
<feature type="region of interest" description="Disordered" evidence="1">
    <location>
        <begin position="54"/>
        <end position="113"/>
    </location>
</feature>
<keyword evidence="3" id="KW-1185">Reference proteome</keyword>
<evidence type="ECO:0000256" key="1">
    <source>
        <dbReference type="SAM" id="MobiDB-lite"/>
    </source>
</evidence>
<accession>A0ABN3AID7</accession>
<evidence type="ECO:0000313" key="2">
    <source>
        <dbReference type="EMBL" id="GAA2170318.1"/>
    </source>
</evidence>
<feature type="compositionally biased region" description="Basic and acidic residues" evidence="1">
    <location>
        <begin position="92"/>
        <end position="113"/>
    </location>
</feature>
<reference evidence="2 3" key="1">
    <citation type="journal article" date="2019" name="Int. J. Syst. Evol. Microbiol.">
        <title>The Global Catalogue of Microorganisms (GCM) 10K type strain sequencing project: providing services to taxonomists for standard genome sequencing and annotation.</title>
        <authorList>
            <consortium name="The Broad Institute Genomics Platform"/>
            <consortium name="The Broad Institute Genome Sequencing Center for Infectious Disease"/>
            <person name="Wu L."/>
            <person name="Ma J."/>
        </authorList>
    </citation>
    <scope>NUCLEOTIDE SEQUENCE [LARGE SCALE GENOMIC DNA]</scope>
    <source>
        <strain evidence="2 3">JCM 13850</strain>
    </source>
</reference>
<dbReference type="Proteomes" id="UP001501020">
    <property type="component" value="Unassembled WGS sequence"/>
</dbReference>
<proteinExistence type="predicted"/>
<protein>
    <submittedName>
        <fullName evidence="2">Uncharacterized protein</fullName>
    </submittedName>
</protein>